<dbReference type="InterPro" id="IPR027417">
    <property type="entry name" value="P-loop_NTPase"/>
</dbReference>
<evidence type="ECO:0000256" key="2">
    <source>
        <dbReference type="ARBA" id="ARBA00022448"/>
    </source>
</evidence>
<evidence type="ECO:0000313" key="6">
    <source>
        <dbReference type="EMBL" id="BAU79857.1"/>
    </source>
</evidence>
<protein>
    <submittedName>
        <fullName evidence="6">Putative ABC transporter related protein</fullName>
    </submittedName>
</protein>
<dbReference type="InterPro" id="IPR017871">
    <property type="entry name" value="ABC_transporter-like_CS"/>
</dbReference>
<dbReference type="InterPro" id="IPR015860">
    <property type="entry name" value="ABC_transpr_TagH-like"/>
</dbReference>
<dbReference type="GO" id="GO:0140359">
    <property type="term" value="F:ABC-type transporter activity"/>
    <property type="evidence" value="ECO:0007669"/>
    <property type="project" value="InterPro"/>
</dbReference>
<dbReference type="InterPro" id="IPR003439">
    <property type="entry name" value="ABC_transporter-like_ATP-bd"/>
</dbReference>
<evidence type="ECO:0000256" key="1">
    <source>
        <dbReference type="ARBA" id="ARBA00005417"/>
    </source>
</evidence>
<dbReference type="GO" id="GO:0016020">
    <property type="term" value="C:membrane"/>
    <property type="evidence" value="ECO:0007669"/>
    <property type="project" value="InterPro"/>
</dbReference>
<comment type="similarity">
    <text evidence="1">Belongs to the ABC transporter superfamily.</text>
</comment>
<dbReference type="PANTHER" id="PTHR46743">
    <property type="entry name" value="TEICHOIC ACIDS EXPORT ATP-BINDING PROTEIN TAGH"/>
    <property type="match status" value="1"/>
</dbReference>
<dbReference type="AlphaFoldDB" id="A0A146JCE4"/>
<evidence type="ECO:0000256" key="3">
    <source>
        <dbReference type="ARBA" id="ARBA00022741"/>
    </source>
</evidence>
<name>A0A146JCE4_9AQUI</name>
<dbReference type="SUPFAM" id="SSF52540">
    <property type="entry name" value="P-loop containing nucleoside triphosphate hydrolases"/>
    <property type="match status" value="1"/>
</dbReference>
<dbReference type="SMART" id="SM00382">
    <property type="entry name" value="AAA"/>
    <property type="match status" value="1"/>
</dbReference>
<reference evidence="6" key="1">
    <citation type="journal article" date="2016" name="Microbes Environ.">
        <title>In Situ Gene Expression Responsible for Sulfide Oxidation and CO2 Fixation of an Uncultured Large Sausage-Shaped Aquificae Bacterium in a Sulfidic Hot Spring.</title>
        <authorList>
            <person name="Tamazawa S."/>
            <person name="Yamamoto K."/>
            <person name="Takasaki K."/>
            <person name="Mitani Y."/>
            <person name="Hanada S."/>
            <person name="Kamagata Y."/>
            <person name="Tamaki H."/>
        </authorList>
    </citation>
    <scope>NUCLEOTIDE SEQUENCE</scope>
</reference>
<keyword evidence="4" id="KW-0067">ATP-binding</keyword>
<keyword evidence="2" id="KW-0813">Transport</keyword>
<organism evidence="6">
    <name type="scientific">uncultured Aquificaceae bacterium</name>
    <dbReference type="NCBI Taxonomy" id="374108"/>
    <lineage>
        <taxon>Bacteria</taxon>
        <taxon>Pseudomonadati</taxon>
        <taxon>Aquificota</taxon>
        <taxon>Aquificia</taxon>
        <taxon>Aquificales</taxon>
        <taxon>Aquificaceae</taxon>
        <taxon>environmental samples</taxon>
    </lineage>
</organism>
<dbReference type="Pfam" id="PF00005">
    <property type="entry name" value="ABC_tran"/>
    <property type="match status" value="1"/>
</dbReference>
<evidence type="ECO:0000256" key="4">
    <source>
        <dbReference type="ARBA" id="ARBA00022840"/>
    </source>
</evidence>
<feature type="domain" description="ABC transporter" evidence="5">
    <location>
        <begin position="28"/>
        <end position="245"/>
    </location>
</feature>
<dbReference type="PROSITE" id="PS50893">
    <property type="entry name" value="ABC_TRANSPORTER_2"/>
    <property type="match status" value="1"/>
</dbReference>
<dbReference type="GO" id="GO:0016887">
    <property type="term" value="F:ATP hydrolysis activity"/>
    <property type="evidence" value="ECO:0007669"/>
    <property type="project" value="InterPro"/>
</dbReference>
<dbReference type="Gene3D" id="3.40.50.300">
    <property type="entry name" value="P-loop containing nucleotide triphosphate hydrolases"/>
    <property type="match status" value="1"/>
</dbReference>
<sequence length="245" mass="27373">MKKVILDNVSKNYKLYNSLTYGFKNFVLKFPKSLIDLKKNSFKVLENVSFSVSDGECVGILGRNGSGKSTILSLIAGVIKPDKGRIEIKGRVTPMLELGSGFHPELTGIENIYLNGVLLGLRRREIKEKIEDIIDFSELGDFIYQPIKHYSSGMLARLGFSISSILNPDILLIDEILAVGDYKFQEKCRKKMLELKKSGSTIILVSHSNSDIEFLCDRAILIHNGKVVIDGDVKSAIKEYLKILS</sequence>
<dbReference type="InterPro" id="IPR050683">
    <property type="entry name" value="Bact_Polysacc_Export_ATP-bd"/>
</dbReference>
<evidence type="ECO:0000259" key="5">
    <source>
        <dbReference type="PROSITE" id="PS50893"/>
    </source>
</evidence>
<dbReference type="PANTHER" id="PTHR46743:SF2">
    <property type="entry name" value="TEICHOIC ACIDS EXPORT ATP-BINDING PROTEIN TAGH"/>
    <property type="match status" value="1"/>
</dbReference>
<proteinExistence type="inferred from homology"/>
<dbReference type="GO" id="GO:0005524">
    <property type="term" value="F:ATP binding"/>
    <property type="evidence" value="ECO:0007669"/>
    <property type="project" value="UniProtKB-KW"/>
</dbReference>
<accession>A0A146JCE4</accession>
<dbReference type="PROSITE" id="PS00211">
    <property type="entry name" value="ABC_TRANSPORTER_1"/>
    <property type="match status" value="1"/>
</dbReference>
<keyword evidence="3" id="KW-0547">Nucleotide-binding</keyword>
<dbReference type="InterPro" id="IPR003593">
    <property type="entry name" value="AAA+_ATPase"/>
</dbReference>
<dbReference type="CDD" id="cd03220">
    <property type="entry name" value="ABC_KpsT_Wzt"/>
    <property type="match status" value="1"/>
</dbReference>
<dbReference type="EMBL" id="LC145200">
    <property type="protein sequence ID" value="BAU79857.1"/>
    <property type="molecule type" value="Genomic_DNA"/>
</dbReference>